<sequence length="174" mass="18791">DFYSKTGKKHGKTEALDDFHNDYLEKPSNRNRSTVLLAATVGQNTDVSDVYVDHIQRVSSPALSTNSGSSSSRTDGSNTSNQAAGHQKSSLHPLKAPSIILPSRGKKKRPLGHFSSKLHTHHRPSSSDGNFIYDGFEEESVSSTASDKDSSCGDPRANIPDRSLLPRASISSEP</sequence>
<protein>
    <submittedName>
        <fullName evidence="2">Uncharacterized protein</fullName>
    </submittedName>
</protein>
<proteinExistence type="predicted"/>
<reference evidence="2" key="1">
    <citation type="submission" date="2014-12" db="EMBL/GenBank/DDBJ databases">
        <title>Insight into the proteome of Arion vulgaris.</title>
        <authorList>
            <person name="Aradska J."/>
            <person name="Bulat T."/>
            <person name="Smidak R."/>
            <person name="Sarate P."/>
            <person name="Gangsoo J."/>
            <person name="Sialana F."/>
            <person name="Bilban M."/>
            <person name="Lubec G."/>
        </authorList>
    </citation>
    <scope>NUCLEOTIDE SEQUENCE</scope>
    <source>
        <tissue evidence="2">Skin</tissue>
    </source>
</reference>
<feature type="region of interest" description="Disordered" evidence="1">
    <location>
        <begin position="58"/>
        <end position="174"/>
    </location>
</feature>
<feature type="non-terminal residue" evidence="2">
    <location>
        <position position="174"/>
    </location>
</feature>
<feature type="compositionally biased region" description="Basic residues" evidence="1">
    <location>
        <begin position="104"/>
        <end position="124"/>
    </location>
</feature>
<evidence type="ECO:0000313" key="2">
    <source>
        <dbReference type="EMBL" id="CEK51716.1"/>
    </source>
</evidence>
<feature type="compositionally biased region" description="Low complexity" evidence="1">
    <location>
        <begin position="59"/>
        <end position="81"/>
    </location>
</feature>
<feature type="compositionally biased region" description="Basic and acidic residues" evidence="1">
    <location>
        <begin position="12"/>
        <end position="28"/>
    </location>
</feature>
<name>A0A0B6Y789_9EUPU</name>
<accession>A0A0B6Y789</accession>
<dbReference type="AlphaFoldDB" id="A0A0B6Y789"/>
<feature type="non-terminal residue" evidence="2">
    <location>
        <position position="1"/>
    </location>
</feature>
<evidence type="ECO:0000256" key="1">
    <source>
        <dbReference type="SAM" id="MobiDB-lite"/>
    </source>
</evidence>
<dbReference type="EMBL" id="HACG01004851">
    <property type="protein sequence ID" value="CEK51716.1"/>
    <property type="molecule type" value="Transcribed_RNA"/>
</dbReference>
<feature type="compositionally biased region" description="Basic residues" evidence="1">
    <location>
        <begin position="1"/>
        <end position="11"/>
    </location>
</feature>
<feature type="region of interest" description="Disordered" evidence="1">
    <location>
        <begin position="1"/>
        <end position="31"/>
    </location>
</feature>
<organism evidence="2">
    <name type="scientific">Arion vulgaris</name>
    <dbReference type="NCBI Taxonomy" id="1028688"/>
    <lineage>
        <taxon>Eukaryota</taxon>
        <taxon>Metazoa</taxon>
        <taxon>Spiralia</taxon>
        <taxon>Lophotrochozoa</taxon>
        <taxon>Mollusca</taxon>
        <taxon>Gastropoda</taxon>
        <taxon>Heterobranchia</taxon>
        <taxon>Euthyneura</taxon>
        <taxon>Panpulmonata</taxon>
        <taxon>Eupulmonata</taxon>
        <taxon>Stylommatophora</taxon>
        <taxon>Helicina</taxon>
        <taxon>Arionoidea</taxon>
        <taxon>Arionidae</taxon>
        <taxon>Arion</taxon>
    </lineage>
</organism>
<gene>
    <name evidence="2" type="primary">ORF14192</name>
</gene>